<dbReference type="Proteomes" id="UP000295252">
    <property type="component" value="Chromosome III"/>
</dbReference>
<sequence>MTCARPIFRLFTTHATTSKTDPIFKYPNFEEFIQEFHAHFIRTHRHTDSLSMSNIIKFYALSSETIRKAHFAFLQIEHPTLPIWNFMIRGFAQSDLPGEATPLFEKMRDRGLHGNNLTFIFLFKACSRVSDILTGKKAHGLALKLGFGSYLYVCNSLIHMYGSCDALDFSRKIFDEMPARDLVSWNSLICGYSQRNKFKEILVLYGAMQAANLAADSITLVKVLLACSRMGELDVADSAVKYIENSGIEIDVYLGNALIDMYGRRGFVDLARGVFDRMIEKDVVTWNTMIMGYSKAGNFDAAMKLFDEMPRRDVITWTSIIVGYCHAKQFSDAIRIFRRMMAAKVKPDEVTVASVLSACAHLGMLDVGNAVHKYVCEYDVKVDIHVGNALIDMYCKCGSTEKALEVFHDMKEKDTVTWNSVISGLAVNGISDYALDLFSQMLIEGVKVTHGTFAGVLLACAHGGLVDKGLDYFDSMGRVHGLVPEVKHYGCIVDLFCRSGNLERAYEFIQCTPVASEVVVWRILLGGCKLHGNVPLAEIASSKLIELDPHNGANYVLSSSAYASAERWNAATKMRELIDEDDLQKPLGWSTIEVDGLGPVDSQGKGPSESQNNPSPIKLSERKDFITSLPATYENG</sequence>
<dbReference type="NCBIfam" id="TIGR00756">
    <property type="entry name" value="PPR"/>
    <property type="match status" value="6"/>
</dbReference>
<dbReference type="Gramene" id="CDP00315">
    <property type="protein sequence ID" value="CDP00315"/>
    <property type="gene ID" value="GSCOC_T00032214001"/>
</dbReference>
<keyword evidence="5" id="KW-1185">Reference proteome</keyword>
<feature type="repeat" description="PPR" evidence="2">
    <location>
        <begin position="181"/>
        <end position="215"/>
    </location>
</feature>
<evidence type="ECO:0008006" key="6">
    <source>
        <dbReference type="Google" id="ProtNLM"/>
    </source>
</evidence>
<evidence type="ECO:0000256" key="1">
    <source>
        <dbReference type="ARBA" id="ARBA00022737"/>
    </source>
</evidence>
<dbReference type="InterPro" id="IPR011990">
    <property type="entry name" value="TPR-like_helical_dom_sf"/>
</dbReference>
<dbReference type="PANTHER" id="PTHR47926">
    <property type="entry name" value="PENTATRICOPEPTIDE REPEAT-CONTAINING PROTEIN"/>
    <property type="match status" value="1"/>
</dbReference>
<evidence type="ECO:0000313" key="5">
    <source>
        <dbReference type="Proteomes" id="UP000295252"/>
    </source>
</evidence>
<dbReference type="EMBL" id="HG739089">
    <property type="protein sequence ID" value="CDP00315.1"/>
    <property type="molecule type" value="Genomic_DNA"/>
</dbReference>
<dbReference type="FunFam" id="1.25.40.10:FF:000427">
    <property type="entry name" value="Pentatricopeptide repeat-containing protein chloroplastic"/>
    <property type="match status" value="1"/>
</dbReference>
<dbReference type="InterPro" id="IPR046848">
    <property type="entry name" value="E_motif"/>
</dbReference>
<dbReference type="OMA" id="GEAVHDY"/>
<name>A0A068TVK8_COFCA</name>
<dbReference type="GO" id="GO:0009451">
    <property type="term" value="P:RNA modification"/>
    <property type="evidence" value="ECO:0007669"/>
    <property type="project" value="InterPro"/>
</dbReference>
<dbReference type="PANTHER" id="PTHR47926:SF440">
    <property type="entry name" value="REPEAT-CONTAINING PROTEIN, PUTATIVE-RELATED"/>
    <property type="match status" value="1"/>
</dbReference>
<feature type="repeat" description="PPR" evidence="2">
    <location>
        <begin position="282"/>
        <end position="316"/>
    </location>
</feature>
<evidence type="ECO:0000313" key="4">
    <source>
        <dbReference type="EMBL" id="CDP00315.1"/>
    </source>
</evidence>
<dbReference type="InterPro" id="IPR002885">
    <property type="entry name" value="PPR_rpt"/>
</dbReference>
<dbReference type="Gene3D" id="1.25.40.10">
    <property type="entry name" value="Tetratricopeptide repeat domain"/>
    <property type="match status" value="4"/>
</dbReference>
<dbReference type="PROSITE" id="PS51375">
    <property type="entry name" value="PPR"/>
    <property type="match status" value="6"/>
</dbReference>
<dbReference type="Pfam" id="PF12854">
    <property type="entry name" value="PPR_1"/>
    <property type="match status" value="1"/>
</dbReference>
<evidence type="ECO:0000256" key="2">
    <source>
        <dbReference type="PROSITE-ProRule" id="PRU00708"/>
    </source>
</evidence>
<feature type="repeat" description="PPR" evidence="2">
    <location>
        <begin position="251"/>
        <end position="281"/>
    </location>
</feature>
<feature type="repeat" description="PPR" evidence="2">
    <location>
        <begin position="80"/>
        <end position="114"/>
    </location>
</feature>
<proteinExistence type="predicted"/>
<dbReference type="OrthoDB" id="185373at2759"/>
<dbReference type="InterPro" id="IPR046960">
    <property type="entry name" value="PPR_At4g14850-like_plant"/>
</dbReference>
<feature type="region of interest" description="Disordered" evidence="3">
    <location>
        <begin position="594"/>
        <end position="636"/>
    </location>
</feature>
<dbReference type="Pfam" id="PF13041">
    <property type="entry name" value="PPR_2"/>
    <property type="match status" value="2"/>
</dbReference>
<dbReference type="Pfam" id="PF01535">
    <property type="entry name" value="PPR"/>
    <property type="match status" value="5"/>
</dbReference>
<gene>
    <name evidence="4" type="ORF">GSCOC_T00032214001</name>
</gene>
<protein>
    <recommendedName>
        <fullName evidence="6">Pentacotripeptide-repeat region of PRORP domain-containing protein</fullName>
    </recommendedName>
</protein>
<reference evidence="5" key="1">
    <citation type="journal article" date="2014" name="Science">
        <title>The coffee genome provides insight into the convergent evolution of caffeine biosynthesis.</title>
        <authorList>
            <person name="Denoeud F."/>
            <person name="Carretero-Paulet L."/>
            <person name="Dereeper A."/>
            <person name="Droc G."/>
            <person name="Guyot R."/>
            <person name="Pietrella M."/>
            <person name="Zheng C."/>
            <person name="Alberti A."/>
            <person name="Anthony F."/>
            <person name="Aprea G."/>
            <person name="Aury J.M."/>
            <person name="Bento P."/>
            <person name="Bernard M."/>
            <person name="Bocs S."/>
            <person name="Campa C."/>
            <person name="Cenci A."/>
            <person name="Combes M.C."/>
            <person name="Crouzillat D."/>
            <person name="Da Silva C."/>
            <person name="Daddiego L."/>
            <person name="De Bellis F."/>
            <person name="Dussert S."/>
            <person name="Garsmeur O."/>
            <person name="Gayraud T."/>
            <person name="Guignon V."/>
            <person name="Jahn K."/>
            <person name="Jamilloux V."/>
            <person name="Joet T."/>
            <person name="Labadie K."/>
            <person name="Lan T."/>
            <person name="Leclercq J."/>
            <person name="Lepelley M."/>
            <person name="Leroy T."/>
            <person name="Li L.T."/>
            <person name="Librado P."/>
            <person name="Lopez L."/>
            <person name="Munoz A."/>
            <person name="Noel B."/>
            <person name="Pallavicini A."/>
            <person name="Perrotta G."/>
            <person name="Poncet V."/>
            <person name="Pot D."/>
            <person name="Priyono X."/>
            <person name="Rigoreau M."/>
            <person name="Rouard M."/>
            <person name="Rozas J."/>
            <person name="Tranchant-Dubreuil C."/>
            <person name="VanBuren R."/>
            <person name="Zhang Q."/>
            <person name="Andrade A.C."/>
            <person name="Argout X."/>
            <person name="Bertrand B."/>
            <person name="de Kochko A."/>
            <person name="Graziosi G."/>
            <person name="Henry R.J."/>
            <person name="Jayarama X."/>
            <person name="Ming R."/>
            <person name="Nagai C."/>
            <person name="Rounsley S."/>
            <person name="Sankoff D."/>
            <person name="Giuliano G."/>
            <person name="Albert V.A."/>
            <person name="Wincker P."/>
            <person name="Lashermes P."/>
        </authorList>
    </citation>
    <scope>NUCLEOTIDE SEQUENCE [LARGE SCALE GENOMIC DNA]</scope>
    <source>
        <strain evidence="5">cv. DH200-94</strain>
    </source>
</reference>
<dbReference type="FunFam" id="1.25.40.10:FF:000090">
    <property type="entry name" value="Pentatricopeptide repeat-containing protein, chloroplastic"/>
    <property type="match status" value="1"/>
</dbReference>
<dbReference type="Pfam" id="PF20431">
    <property type="entry name" value="E_motif"/>
    <property type="match status" value="1"/>
</dbReference>
<accession>A0A068TVK8</accession>
<feature type="repeat" description="PPR" evidence="2">
    <location>
        <begin position="317"/>
        <end position="347"/>
    </location>
</feature>
<dbReference type="GO" id="GO:0003723">
    <property type="term" value="F:RNA binding"/>
    <property type="evidence" value="ECO:0007669"/>
    <property type="project" value="InterPro"/>
</dbReference>
<evidence type="ECO:0000256" key="3">
    <source>
        <dbReference type="SAM" id="MobiDB-lite"/>
    </source>
</evidence>
<dbReference type="PhylomeDB" id="A0A068TVK8"/>
<organism evidence="4 5">
    <name type="scientific">Coffea canephora</name>
    <name type="common">Robusta coffee</name>
    <dbReference type="NCBI Taxonomy" id="49390"/>
    <lineage>
        <taxon>Eukaryota</taxon>
        <taxon>Viridiplantae</taxon>
        <taxon>Streptophyta</taxon>
        <taxon>Embryophyta</taxon>
        <taxon>Tracheophyta</taxon>
        <taxon>Spermatophyta</taxon>
        <taxon>Magnoliopsida</taxon>
        <taxon>eudicotyledons</taxon>
        <taxon>Gunneridae</taxon>
        <taxon>Pentapetalae</taxon>
        <taxon>asterids</taxon>
        <taxon>lamiids</taxon>
        <taxon>Gentianales</taxon>
        <taxon>Rubiaceae</taxon>
        <taxon>Ixoroideae</taxon>
        <taxon>Gardenieae complex</taxon>
        <taxon>Bertiereae - Coffeeae clade</taxon>
        <taxon>Coffeeae</taxon>
        <taxon>Coffea</taxon>
    </lineage>
</organism>
<keyword evidence="1" id="KW-0677">Repeat</keyword>
<feature type="repeat" description="PPR" evidence="2">
    <location>
        <begin position="383"/>
        <end position="417"/>
    </location>
</feature>
<dbReference type="AlphaFoldDB" id="A0A068TVK8"/>
<dbReference type="FunFam" id="1.25.40.10:FF:000348">
    <property type="entry name" value="Pentatricopeptide repeat-containing protein chloroplastic"/>
    <property type="match status" value="1"/>
</dbReference>
<dbReference type="InParanoid" id="A0A068TVK8"/>